<keyword evidence="3" id="KW-1185">Reference proteome</keyword>
<evidence type="ECO:0000256" key="1">
    <source>
        <dbReference type="SAM" id="Phobius"/>
    </source>
</evidence>
<keyword evidence="1" id="KW-0812">Transmembrane</keyword>
<feature type="transmembrane region" description="Helical" evidence="1">
    <location>
        <begin position="22"/>
        <end position="43"/>
    </location>
</feature>
<keyword evidence="1" id="KW-0472">Membrane</keyword>
<keyword evidence="1" id="KW-1133">Transmembrane helix</keyword>
<sequence>MPDSIAAQIRETAQTEQSKEDIFFALLSGLAGVHPVISVIGLARSYMKVCEQSGLKLNPYFVKNGNCGLSPKTQRMLANRKLKGLGVNATGVGVAALGPAISPVPAPFYAARHASATASTAIHLRHLSKLLAAYQPFAAGDEQVSDAIKWLQLAIEVKLKKLAFRGTEMAVSTTSTLLSFTGIGLVGKIPLIMVSFQLELARLLVSDRYAALCKVAAMELQWAAFLEQNPSAADMPQASLAGLSRADQIKQLEQRKMQLGAAITTQVRSQALNARTGNTGLGPATLIIKEIMAKHTFQGQFFAGHDYLAMIQEPAGWNAIAAKLMNI</sequence>
<protein>
    <recommendedName>
        <fullName evidence="4">EcsC protein family protein</fullName>
    </recommendedName>
</protein>
<evidence type="ECO:0008006" key="4">
    <source>
        <dbReference type="Google" id="ProtNLM"/>
    </source>
</evidence>
<accession>A0ABY0TTI3</accession>
<evidence type="ECO:0000313" key="3">
    <source>
        <dbReference type="Proteomes" id="UP000198740"/>
    </source>
</evidence>
<organism evidence="2 3">
    <name type="scientific">Pseudomonas grimontii</name>
    <dbReference type="NCBI Taxonomy" id="129847"/>
    <lineage>
        <taxon>Bacteria</taxon>
        <taxon>Pseudomonadati</taxon>
        <taxon>Pseudomonadota</taxon>
        <taxon>Gammaproteobacteria</taxon>
        <taxon>Pseudomonadales</taxon>
        <taxon>Pseudomonadaceae</taxon>
        <taxon>Pseudomonas</taxon>
    </lineage>
</organism>
<dbReference type="EMBL" id="FNKM01000002">
    <property type="protein sequence ID" value="SDR35524.1"/>
    <property type="molecule type" value="Genomic_DNA"/>
</dbReference>
<dbReference type="Proteomes" id="UP000198740">
    <property type="component" value="Unassembled WGS sequence"/>
</dbReference>
<name>A0ABY0TTI3_9PSED</name>
<comment type="caution">
    <text evidence="2">The sequence shown here is derived from an EMBL/GenBank/DDBJ whole genome shotgun (WGS) entry which is preliminary data.</text>
</comment>
<reference evidence="2 3" key="1">
    <citation type="submission" date="2016-10" db="EMBL/GenBank/DDBJ databases">
        <authorList>
            <person name="Varghese N."/>
            <person name="Submissions S."/>
        </authorList>
    </citation>
    <scope>NUCLEOTIDE SEQUENCE [LARGE SCALE GENOMIC DNA]</scope>
    <source>
        <strain evidence="2 3">BS2976</strain>
    </source>
</reference>
<proteinExistence type="predicted"/>
<gene>
    <name evidence="2" type="ORF">SAMN04490186_5519</name>
</gene>
<dbReference type="RefSeq" id="WP_186731564.1">
    <property type="nucleotide sequence ID" value="NZ_FNKM01000002.1"/>
</dbReference>
<evidence type="ECO:0000313" key="2">
    <source>
        <dbReference type="EMBL" id="SDR35524.1"/>
    </source>
</evidence>